<evidence type="ECO:0000256" key="8">
    <source>
        <dbReference type="ARBA" id="ARBA00022840"/>
    </source>
</evidence>
<dbReference type="OMA" id="IWQSFAV"/>
<dbReference type="PROSITE" id="PS51553">
    <property type="entry name" value="GMPS_ATP_PPASE"/>
    <property type="match status" value="1"/>
</dbReference>
<dbReference type="Pfam" id="PF00958">
    <property type="entry name" value="GMP_synt_C"/>
    <property type="match status" value="2"/>
</dbReference>
<dbReference type="SUPFAM" id="SSF52317">
    <property type="entry name" value="Class I glutamine amidotransferase-like"/>
    <property type="match status" value="1"/>
</dbReference>
<protein>
    <recommendedName>
        <fullName evidence="3">GMP synthase (glutamine-hydrolyzing)</fullName>
        <ecNumber evidence="3">6.3.5.2</ecNumber>
    </recommendedName>
    <alternativeName>
        <fullName evidence="10">Glutamine amidotransferase</fullName>
    </alternativeName>
</protein>
<dbReference type="SUPFAM" id="SSF54810">
    <property type="entry name" value="GMP synthetase C-terminal dimerisation domain"/>
    <property type="match status" value="2"/>
</dbReference>
<sequence length="658" mass="71190">MPTRNGSATKKAKTEAVEVAAHAEKVAILDAGAQYGKVIDRRVRELNVECDLLPLDVEPEKLAPYKAIIISGGPQSVYGTDAPKYDDGIFETGKPIFGICYGMQLLNHHFGGKVEKKAKREDGQFPIEVKTECALFEGVPSRTEVLLTHGDSVSAVPNGFAEVAHSGDLIVGIADASRHLYGVQFHPEVDLSTDGKQMMKNFLFGVCGFSGSYTVVNREHMAIAEITQIVGPVKKVLVLVSGGVDSSVCAALLHKALGRERVIALHVDHGFMRLDESKKVCKALEAIGVDLHNLDATSDFAQAFTEINGRQEGPLDEQVSPEIKRKIIGDTFMRVTQKMCTDLGIHADDVYLAQGTLRPDLIESASKLVSGNAECIKTHHNDTQLVRVLRDAGRIIEPLKDYHKDEVRALGTELGLSEDLVWRQPFPGPGLAIRILCTDKPYAPAGREQVQAELEALTKELGHVDDFAVSLLPVQTVGVQGDGRSYAHLVAISCRKAAAKGGLALSPAQWAQLAEFAKAIPGRVHSVNRVCLLFGDAVSGLVDEITPTTLKQHVVHKLQLADDVVTETMKKHKLMRKLAQVPVVLLPVPFGIAGAHSIAIRTFITNDFMTGTPAIPGRQVPVEAVVEIVERLTSGEVAGLSRIAYDLTPKPPGTTEYE</sequence>
<keyword evidence="14" id="KW-1185">Reference proteome</keyword>
<dbReference type="FunFam" id="3.40.50.880:FF:000013">
    <property type="entry name" value="GMP synthase [glutamine-hydrolyzing]"/>
    <property type="match status" value="1"/>
</dbReference>
<dbReference type="GO" id="GO:0005524">
    <property type="term" value="F:ATP binding"/>
    <property type="evidence" value="ECO:0007669"/>
    <property type="project" value="UniProtKB-UniRule"/>
</dbReference>
<dbReference type="InterPro" id="IPR029062">
    <property type="entry name" value="Class_I_gatase-like"/>
</dbReference>
<dbReference type="NCBIfam" id="NF000848">
    <property type="entry name" value="PRK00074.1"/>
    <property type="match status" value="1"/>
</dbReference>
<dbReference type="PANTHER" id="PTHR11922:SF2">
    <property type="entry name" value="GMP SYNTHASE [GLUTAMINE-HYDROLYZING]"/>
    <property type="match status" value="1"/>
</dbReference>
<keyword evidence="9" id="KW-0315">Glutamine amidotransferase</keyword>
<evidence type="ECO:0000256" key="3">
    <source>
        <dbReference type="ARBA" id="ARBA00012746"/>
    </source>
</evidence>
<evidence type="ECO:0000256" key="5">
    <source>
        <dbReference type="ARBA" id="ARBA00022741"/>
    </source>
</evidence>
<comment type="pathway">
    <text evidence="1">Purine metabolism; GMP biosynthesis; GMP from XMP (L-Gln route): step 1/1.</text>
</comment>
<reference evidence="13" key="1">
    <citation type="submission" date="2021-05" db="EMBL/GenBank/DDBJ databases">
        <title>The genome of the haptophyte Pavlova lutheri (Diacronema luteri, Pavlovales) - a model for lipid biosynthesis in eukaryotic algae.</title>
        <authorList>
            <person name="Hulatt C.J."/>
            <person name="Posewitz M.C."/>
        </authorList>
    </citation>
    <scope>NUCLEOTIDE SEQUENCE</scope>
    <source>
        <strain evidence="13">NIVA-4/92</strain>
    </source>
</reference>
<dbReference type="OrthoDB" id="1724632at2759"/>
<dbReference type="Gene3D" id="3.40.50.620">
    <property type="entry name" value="HUPs"/>
    <property type="match status" value="1"/>
</dbReference>
<organism evidence="13 14">
    <name type="scientific">Diacronema lutheri</name>
    <name type="common">Unicellular marine alga</name>
    <name type="synonym">Monochrysis lutheri</name>
    <dbReference type="NCBI Taxonomy" id="2081491"/>
    <lineage>
        <taxon>Eukaryota</taxon>
        <taxon>Haptista</taxon>
        <taxon>Haptophyta</taxon>
        <taxon>Pavlovophyceae</taxon>
        <taxon>Pavlovales</taxon>
        <taxon>Pavlovaceae</taxon>
        <taxon>Diacronema</taxon>
    </lineage>
</organism>
<evidence type="ECO:0000259" key="12">
    <source>
        <dbReference type="PROSITE" id="PS51553"/>
    </source>
</evidence>
<dbReference type="PRINTS" id="PR00097">
    <property type="entry name" value="ANTSNTHASEII"/>
</dbReference>
<feature type="domain" description="GMPS ATP-PPase" evidence="12">
    <location>
        <begin position="213"/>
        <end position="423"/>
    </location>
</feature>
<keyword evidence="4" id="KW-0436">Ligase</keyword>
<dbReference type="AlphaFoldDB" id="A0A8J5Y054"/>
<feature type="binding site" evidence="11">
    <location>
        <begin position="241"/>
        <end position="247"/>
    </location>
    <ligand>
        <name>ATP</name>
        <dbReference type="ChEBI" id="CHEBI:30616"/>
    </ligand>
</feature>
<evidence type="ECO:0000256" key="2">
    <source>
        <dbReference type="ARBA" id="ARBA00011738"/>
    </source>
</evidence>
<dbReference type="InterPro" id="IPR017926">
    <property type="entry name" value="GATASE"/>
</dbReference>
<dbReference type="Gene3D" id="3.30.300.10">
    <property type="match status" value="2"/>
</dbReference>
<accession>A0A8J5Y054</accession>
<evidence type="ECO:0000256" key="1">
    <source>
        <dbReference type="ARBA" id="ARBA00005153"/>
    </source>
</evidence>
<dbReference type="GO" id="GO:0003921">
    <property type="term" value="F:GMP synthase activity"/>
    <property type="evidence" value="ECO:0007669"/>
    <property type="project" value="InterPro"/>
</dbReference>
<dbReference type="InterPro" id="IPR001674">
    <property type="entry name" value="GMP_synth_C"/>
</dbReference>
<dbReference type="PRINTS" id="PR00096">
    <property type="entry name" value="GATASE"/>
</dbReference>
<dbReference type="InterPro" id="IPR014729">
    <property type="entry name" value="Rossmann-like_a/b/a_fold"/>
</dbReference>
<evidence type="ECO:0000256" key="10">
    <source>
        <dbReference type="ARBA" id="ARBA00031356"/>
    </source>
</evidence>
<dbReference type="Pfam" id="PF00117">
    <property type="entry name" value="GATase"/>
    <property type="match status" value="1"/>
</dbReference>
<dbReference type="Pfam" id="PF02540">
    <property type="entry name" value="NAD_synthase"/>
    <property type="match status" value="1"/>
</dbReference>
<keyword evidence="8 11" id="KW-0067">ATP-binding</keyword>
<gene>
    <name evidence="13" type="ORF">KFE25_007527</name>
</gene>
<comment type="subunit">
    <text evidence="2">Homodimer.</text>
</comment>
<dbReference type="CDD" id="cd01997">
    <property type="entry name" value="GMP_synthase_C"/>
    <property type="match status" value="1"/>
</dbReference>
<dbReference type="EC" id="6.3.5.2" evidence="3"/>
<dbReference type="PROSITE" id="PS51273">
    <property type="entry name" value="GATASE_TYPE_1"/>
    <property type="match status" value="1"/>
</dbReference>
<evidence type="ECO:0000256" key="9">
    <source>
        <dbReference type="ARBA" id="ARBA00022962"/>
    </source>
</evidence>
<dbReference type="Gene3D" id="3.40.50.880">
    <property type="match status" value="1"/>
</dbReference>
<dbReference type="InterPro" id="IPR022310">
    <property type="entry name" value="NAD/GMP_synthase"/>
</dbReference>
<dbReference type="Proteomes" id="UP000751190">
    <property type="component" value="Unassembled WGS sequence"/>
</dbReference>
<dbReference type="CDD" id="cd01742">
    <property type="entry name" value="GATase1_GMP_Synthase"/>
    <property type="match status" value="1"/>
</dbReference>
<keyword evidence="5 11" id="KW-0547">Nucleotide-binding</keyword>
<evidence type="ECO:0000256" key="11">
    <source>
        <dbReference type="PROSITE-ProRule" id="PRU00886"/>
    </source>
</evidence>
<evidence type="ECO:0000313" key="13">
    <source>
        <dbReference type="EMBL" id="KAG8469009.1"/>
    </source>
</evidence>
<name>A0A8J5Y054_DIALT</name>
<dbReference type="GO" id="GO:0005829">
    <property type="term" value="C:cytosol"/>
    <property type="evidence" value="ECO:0007669"/>
    <property type="project" value="TreeGrafter"/>
</dbReference>
<keyword evidence="6 11" id="KW-0332">GMP biosynthesis</keyword>
<dbReference type="PANTHER" id="PTHR11922">
    <property type="entry name" value="GMP SYNTHASE-RELATED"/>
    <property type="match status" value="1"/>
</dbReference>
<evidence type="ECO:0000313" key="14">
    <source>
        <dbReference type="Proteomes" id="UP000751190"/>
    </source>
</evidence>
<comment type="caution">
    <text evidence="13">The sequence shown here is derived from an EMBL/GenBank/DDBJ whole genome shotgun (WGS) entry which is preliminary data.</text>
</comment>
<dbReference type="EMBL" id="JAGTXO010000003">
    <property type="protein sequence ID" value="KAG8469009.1"/>
    <property type="molecule type" value="Genomic_DNA"/>
</dbReference>
<dbReference type="InterPro" id="IPR004739">
    <property type="entry name" value="GMP_synth_GATase"/>
</dbReference>
<evidence type="ECO:0000256" key="6">
    <source>
        <dbReference type="ARBA" id="ARBA00022749"/>
    </source>
</evidence>
<proteinExistence type="predicted"/>
<dbReference type="SUPFAM" id="SSF52402">
    <property type="entry name" value="Adenine nucleotide alpha hydrolases-like"/>
    <property type="match status" value="1"/>
</dbReference>
<dbReference type="FunFam" id="3.40.50.620:FF:000044">
    <property type="entry name" value="GMP synthase [glutamine-hydrolyzing]"/>
    <property type="match status" value="1"/>
</dbReference>
<evidence type="ECO:0000256" key="4">
    <source>
        <dbReference type="ARBA" id="ARBA00022598"/>
    </source>
</evidence>
<dbReference type="NCBIfam" id="TIGR00888">
    <property type="entry name" value="guaA_Nterm"/>
    <property type="match status" value="1"/>
</dbReference>
<keyword evidence="7 11" id="KW-0658">Purine biosynthesis</keyword>
<dbReference type="InterPro" id="IPR025777">
    <property type="entry name" value="GMPS_ATP_PPase_dom"/>
</dbReference>
<evidence type="ECO:0000256" key="7">
    <source>
        <dbReference type="ARBA" id="ARBA00022755"/>
    </source>
</evidence>
<dbReference type="UniPathway" id="UPA00189">
    <property type="reaction ID" value="UER00296"/>
</dbReference>